<dbReference type="GO" id="GO:0009279">
    <property type="term" value="C:cell outer membrane"/>
    <property type="evidence" value="ECO:0007669"/>
    <property type="project" value="UniProtKB-SubCell"/>
</dbReference>
<dbReference type="Gene3D" id="1.20.1600.10">
    <property type="entry name" value="Outer membrane efflux proteins (OEP)"/>
    <property type="match status" value="1"/>
</dbReference>
<evidence type="ECO:0000256" key="6">
    <source>
        <dbReference type="ARBA" id="ARBA00023136"/>
    </source>
</evidence>
<feature type="transmembrane region" description="Helical" evidence="8">
    <location>
        <begin position="64"/>
        <end position="84"/>
    </location>
</feature>
<sequence length="536" mass="60284">MIFLQNVPKELHHVSEFLKSMIKTLHEDPPCALYGKQENSGNVEIVRDSVALKLPQLKLKNTSLFINSSFVEFFFLIFILFIFLSSSNLYAANDKLAPDDETASKSSSLSLSDGETLTVEDAIKIALVQNPDIGIARDRLNIASEALERTDSLFRPHMSLFTEFSTGDAPSAYLFKSIDQRDLPNDVVFNDPGTFNNIETGVQLHLNIYNGGVDSVAVRVAESDIREKRAMTKQMENRIVSSVIHLFFSVLKANEYIEIARQSVETIKEQLRIMTVRFKGGGVLKSDLLSLEVRLAEAGKDLVHSRNIHATTLTALNVIMGRKPDSDIYLAKSCECPIVFPGSYQEAVVVAMEKRPEMITAREMLQRARLDLKKAWAGYLPRVDLNARWYLDSDDLKFNGSDNNYTAAMIMNWDFYTGQSTESDLLMAGHGIEAAIKNVKKTELNIYQDVKRAYLNHEDAKNRLDVAGRSVEMADESLILVKQRYEGGSESVTRYLEAELARSKSRMNRTAAFYDEKIALSDIAVSMGILSQIWEK</sequence>
<evidence type="ECO:0000256" key="2">
    <source>
        <dbReference type="ARBA" id="ARBA00007613"/>
    </source>
</evidence>
<dbReference type="PANTHER" id="PTHR30026">
    <property type="entry name" value="OUTER MEMBRANE PROTEIN TOLC"/>
    <property type="match status" value="1"/>
</dbReference>
<dbReference type="GO" id="GO:0015562">
    <property type="term" value="F:efflux transmembrane transporter activity"/>
    <property type="evidence" value="ECO:0007669"/>
    <property type="project" value="InterPro"/>
</dbReference>
<keyword evidence="7" id="KW-0998">Cell outer membrane</keyword>
<reference evidence="9 10" key="1">
    <citation type="submission" date="2017-03" db="EMBL/GenBank/DDBJ databases">
        <authorList>
            <person name="Afonso C.L."/>
            <person name="Miller P.J."/>
            <person name="Scott M.A."/>
            <person name="Spackman E."/>
            <person name="Goraichik I."/>
            <person name="Dimitrov K.M."/>
            <person name="Suarez D.L."/>
            <person name="Swayne D.E."/>
        </authorList>
    </citation>
    <scope>NUCLEOTIDE SEQUENCE [LARGE SCALE GENOMIC DNA]</scope>
    <source>
        <strain evidence="9">PRJEB14757</strain>
    </source>
</reference>
<name>A0A1W1H857_9BACT</name>
<accession>A0A1W1H857</accession>
<keyword evidence="5 8" id="KW-0812">Transmembrane</keyword>
<dbReference type="GO" id="GO:0015288">
    <property type="term" value="F:porin activity"/>
    <property type="evidence" value="ECO:0007669"/>
    <property type="project" value="TreeGrafter"/>
</dbReference>
<gene>
    <name evidence="9" type="ORF">MTBBW1_1430021</name>
</gene>
<evidence type="ECO:0000256" key="7">
    <source>
        <dbReference type="ARBA" id="ARBA00023237"/>
    </source>
</evidence>
<protein>
    <submittedName>
        <fullName evidence="9">Outer membrane efflux protein (Modular protein)</fullName>
    </submittedName>
</protein>
<dbReference type="AlphaFoldDB" id="A0A1W1H857"/>
<dbReference type="InterPro" id="IPR003423">
    <property type="entry name" value="OMP_efflux"/>
</dbReference>
<comment type="subcellular location">
    <subcellularLocation>
        <location evidence="1">Cell outer membrane</location>
    </subcellularLocation>
</comment>
<evidence type="ECO:0000256" key="3">
    <source>
        <dbReference type="ARBA" id="ARBA00022448"/>
    </source>
</evidence>
<evidence type="ECO:0000313" key="10">
    <source>
        <dbReference type="Proteomes" id="UP000191931"/>
    </source>
</evidence>
<organism evidence="9 10">
    <name type="scientific">Desulfamplus magnetovallimortis</name>
    <dbReference type="NCBI Taxonomy" id="1246637"/>
    <lineage>
        <taxon>Bacteria</taxon>
        <taxon>Pseudomonadati</taxon>
        <taxon>Thermodesulfobacteriota</taxon>
        <taxon>Desulfobacteria</taxon>
        <taxon>Desulfobacterales</taxon>
        <taxon>Desulfobacteraceae</taxon>
        <taxon>Desulfamplus</taxon>
    </lineage>
</organism>
<dbReference type="SUPFAM" id="SSF56954">
    <property type="entry name" value="Outer membrane efflux proteins (OEP)"/>
    <property type="match status" value="1"/>
</dbReference>
<dbReference type="EMBL" id="FWEV01000050">
    <property type="protein sequence ID" value="SLM28649.1"/>
    <property type="molecule type" value="Genomic_DNA"/>
</dbReference>
<evidence type="ECO:0000313" key="9">
    <source>
        <dbReference type="EMBL" id="SLM28649.1"/>
    </source>
</evidence>
<keyword evidence="6 8" id="KW-0472">Membrane</keyword>
<proteinExistence type="inferred from homology"/>
<evidence type="ECO:0000256" key="4">
    <source>
        <dbReference type="ARBA" id="ARBA00022452"/>
    </source>
</evidence>
<dbReference type="Pfam" id="PF02321">
    <property type="entry name" value="OEP"/>
    <property type="match status" value="2"/>
</dbReference>
<dbReference type="GO" id="GO:1990281">
    <property type="term" value="C:efflux pump complex"/>
    <property type="evidence" value="ECO:0007669"/>
    <property type="project" value="TreeGrafter"/>
</dbReference>
<dbReference type="PANTHER" id="PTHR30026:SF21">
    <property type="entry name" value="SLR1270 PROTEIN"/>
    <property type="match status" value="1"/>
</dbReference>
<evidence type="ECO:0000256" key="5">
    <source>
        <dbReference type="ARBA" id="ARBA00022692"/>
    </source>
</evidence>
<keyword evidence="4" id="KW-1134">Transmembrane beta strand</keyword>
<dbReference type="RefSeq" id="WP_186441401.1">
    <property type="nucleotide sequence ID" value="NZ_LT828549.1"/>
</dbReference>
<evidence type="ECO:0000256" key="8">
    <source>
        <dbReference type="SAM" id="Phobius"/>
    </source>
</evidence>
<keyword evidence="3" id="KW-0813">Transport</keyword>
<comment type="similarity">
    <text evidence="2">Belongs to the outer membrane factor (OMF) (TC 1.B.17) family.</text>
</comment>
<keyword evidence="10" id="KW-1185">Reference proteome</keyword>
<dbReference type="STRING" id="1246637.MTBBW1_1430021"/>
<keyword evidence="8" id="KW-1133">Transmembrane helix</keyword>
<evidence type="ECO:0000256" key="1">
    <source>
        <dbReference type="ARBA" id="ARBA00004442"/>
    </source>
</evidence>
<dbReference type="InterPro" id="IPR051906">
    <property type="entry name" value="TolC-like"/>
</dbReference>
<dbReference type="Proteomes" id="UP000191931">
    <property type="component" value="Unassembled WGS sequence"/>
</dbReference>